<reference evidence="2" key="1">
    <citation type="submission" date="2023-01" db="EMBL/GenBank/DDBJ databases">
        <title>Colletotrichum chrysophilum M932 genome sequence.</title>
        <authorList>
            <person name="Baroncelli R."/>
        </authorList>
    </citation>
    <scope>NUCLEOTIDE SEQUENCE</scope>
    <source>
        <strain evidence="2">M932</strain>
    </source>
</reference>
<proteinExistence type="predicted"/>
<keyword evidence="3" id="KW-1185">Reference proteome</keyword>
<dbReference type="AlphaFoldDB" id="A0AAD9AD66"/>
<name>A0AAD9AD66_9PEZI</name>
<feature type="region of interest" description="Disordered" evidence="1">
    <location>
        <begin position="40"/>
        <end position="72"/>
    </location>
</feature>
<dbReference type="Proteomes" id="UP001243330">
    <property type="component" value="Unassembled WGS sequence"/>
</dbReference>
<evidence type="ECO:0000313" key="3">
    <source>
        <dbReference type="Proteomes" id="UP001243330"/>
    </source>
</evidence>
<feature type="region of interest" description="Disordered" evidence="1">
    <location>
        <begin position="84"/>
        <end position="112"/>
    </location>
</feature>
<dbReference type="EMBL" id="JAQOWY010000297">
    <property type="protein sequence ID" value="KAK1844795.1"/>
    <property type="molecule type" value="Genomic_DNA"/>
</dbReference>
<gene>
    <name evidence="2" type="ORF">CCHR01_12585</name>
</gene>
<comment type="caution">
    <text evidence="2">The sequence shown here is derived from an EMBL/GenBank/DDBJ whole genome shotgun (WGS) entry which is preliminary data.</text>
</comment>
<evidence type="ECO:0000256" key="1">
    <source>
        <dbReference type="SAM" id="MobiDB-lite"/>
    </source>
</evidence>
<protein>
    <submittedName>
        <fullName evidence="2">Uncharacterized protein</fullName>
    </submittedName>
</protein>
<organism evidence="2 3">
    <name type="scientific">Colletotrichum chrysophilum</name>
    <dbReference type="NCBI Taxonomy" id="1836956"/>
    <lineage>
        <taxon>Eukaryota</taxon>
        <taxon>Fungi</taxon>
        <taxon>Dikarya</taxon>
        <taxon>Ascomycota</taxon>
        <taxon>Pezizomycotina</taxon>
        <taxon>Sordariomycetes</taxon>
        <taxon>Hypocreomycetidae</taxon>
        <taxon>Glomerellales</taxon>
        <taxon>Glomerellaceae</taxon>
        <taxon>Colletotrichum</taxon>
        <taxon>Colletotrichum gloeosporioides species complex</taxon>
    </lineage>
</organism>
<evidence type="ECO:0000313" key="2">
    <source>
        <dbReference type="EMBL" id="KAK1844795.1"/>
    </source>
</evidence>
<accession>A0AAD9AD66</accession>
<sequence length="257" mass="27857">MYTDCHLAAPICLTSKSSQPRQLHQTMDSEAPRMRTEPLSIVTGLGSPPIVKEARSCPSEEPPAYTPPMKPSIIDSLAASLSRRSDSYGTAPHRVAPRPEVSFSSQFSDDDHEELSPISLRISTRINIASDGNLIALPSSPSEQANSIARAVVEAIQGQDWATGLPLIDENGRPRPLKLEVDAGITIKGSSNVIGTESIINDIIRQRTPIQKWTPPSPSQSTEPSATTSPSSPKRRRRGSDSAPLEQTRSKRARHDV</sequence>
<feature type="region of interest" description="Disordered" evidence="1">
    <location>
        <begin position="207"/>
        <end position="257"/>
    </location>
</feature>
<feature type="compositionally biased region" description="Pro residues" evidence="1">
    <location>
        <begin position="60"/>
        <end position="70"/>
    </location>
</feature>
<feature type="compositionally biased region" description="Low complexity" evidence="1">
    <location>
        <begin position="219"/>
        <end position="232"/>
    </location>
</feature>